<dbReference type="SUPFAM" id="SSF55846">
    <property type="entry name" value="N-acetylmuramoyl-L-alanine amidase-like"/>
    <property type="match status" value="1"/>
</dbReference>
<dbReference type="Gene3D" id="3.40.80.10">
    <property type="entry name" value="Peptidoglycan recognition protein-like"/>
    <property type="match status" value="1"/>
</dbReference>
<dbReference type="GO" id="GO:0019867">
    <property type="term" value="C:outer membrane"/>
    <property type="evidence" value="ECO:0007669"/>
    <property type="project" value="TreeGrafter"/>
</dbReference>
<dbReference type="SUPFAM" id="SSF47090">
    <property type="entry name" value="PGBD-like"/>
    <property type="match status" value="1"/>
</dbReference>
<dbReference type="GO" id="GO:0008745">
    <property type="term" value="F:N-acetylmuramoyl-L-alanine amidase activity"/>
    <property type="evidence" value="ECO:0007669"/>
    <property type="project" value="UniProtKB-EC"/>
</dbReference>
<dbReference type="STRING" id="639283.Snov_3155"/>
<comment type="catalytic activity">
    <reaction evidence="1">
        <text>Hydrolyzes the link between N-acetylmuramoyl residues and L-amino acid residues in certain cell-wall glycopeptides.</text>
        <dbReference type="EC" id="3.5.1.28"/>
    </reaction>
</comment>
<sequence length="280" mass="30376">MNLKNLLNRAASGLSSEAMDAAPAADFFPDSPLVAEVLASPNHGERQFDVTSGVAAPDMLLLHYTGMESTAEAVEWLRSPERGVSAHYVVFEDGRIAQLVPEARRAWHAGASHWAGATDINSLSIGIEIANPGHDHGYPPFPAIQVEAVTALCKDILSRHRIAPDRVLAHSDVAPLRKADPGEKFPWEVLHRAGVGHLVEEVPPSDGRYFMRGEHGQPIEALQAMLALYGYGVPVNGTYCETTEAVVRAFQRHFRRSRIDGVADVSTLATLYNLCAARTA</sequence>
<keyword evidence="8" id="KW-1185">Reference proteome</keyword>
<dbReference type="PANTHER" id="PTHR30417">
    <property type="entry name" value="N-ACETYLMURAMOYL-L-ALANINE AMIDASE AMID"/>
    <property type="match status" value="1"/>
</dbReference>
<dbReference type="InterPro" id="IPR002477">
    <property type="entry name" value="Peptidoglycan-bd-like"/>
</dbReference>
<evidence type="ECO:0000256" key="3">
    <source>
        <dbReference type="ARBA" id="ARBA00011901"/>
    </source>
</evidence>
<name>D7A7X2_ANCN5</name>
<evidence type="ECO:0000256" key="4">
    <source>
        <dbReference type="ARBA" id="ARBA00022801"/>
    </source>
</evidence>
<dbReference type="GO" id="GO:0071555">
    <property type="term" value="P:cell wall organization"/>
    <property type="evidence" value="ECO:0007669"/>
    <property type="project" value="UniProtKB-KW"/>
</dbReference>
<reference evidence="7 8" key="1">
    <citation type="journal article" date="2012" name="Stand. Genomic Sci.">
        <title>Complete genome sequence of the facultatively chemolithoautotrophic and methylotrophic alpha Proteobacterium Starkeya novella type strain (ATCC 8093(T)).</title>
        <authorList>
            <person name="Kappler U."/>
            <person name="Davenport K."/>
            <person name="Beatson S."/>
            <person name="Lucas S."/>
            <person name="Lapidus A."/>
            <person name="Copeland A."/>
            <person name="Berry K.W."/>
            <person name="Glavina Del Rio T."/>
            <person name="Hammon N."/>
            <person name="Dalin E."/>
            <person name="Tice H."/>
            <person name="Pitluck S."/>
            <person name="Richardson P."/>
            <person name="Bruce D."/>
            <person name="Goodwin L.A."/>
            <person name="Han C."/>
            <person name="Tapia R."/>
            <person name="Detter J.C."/>
            <person name="Chang Y.J."/>
            <person name="Jeffries C.D."/>
            <person name="Land M."/>
            <person name="Hauser L."/>
            <person name="Kyrpides N.C."/>
            <person name="Goker M."/>
            <person name="Ivanova N."/>
            <person name="Klenk H.P."/>
            <person name="Woyke T."/>
        </authorList>
    </citation>
    <scope>NUCLEOTIDE SEQUENCE [LARGE SCALE GENOMIC DNA]</scope>
    <source>
        <strain evidence="8">ATCC 8093 / DSM 506 / JCM 20403 / CCM 1077 / IAM 12100 / NBRC 12443 / NCIMB 10456</strain>
    </source>
</reference>
<accession>D7A7X2</accession>
<organism evidence="7 8">
    <name type="scientific">Ancylobacter novellus (strain ATCC 8093 / DSM 506 / JCM 20403 / CCM 1077 / IAM 12100 / NBRC 12443 / NCIMB 10456)</name>
    <name type="common">Starkeya novella</name>
    <dbReference type="NCBI Taxonomy" id="639283"/>
    <lineage>
        <taxon>Bacteria</taxon>
        <taxon>Pseudomonadati</taxon>
        <taxon>Pseudomonadota</taxon>
        <taxon>Alphaproteobacteria</taxon>
        <taxon>Hyphomicrobiales</taxon>
        <taxon>Xanthobacteraceae</taxon>
        <taxon>Ancylobacter</taxon>
    </lineage>
</organism>
<protein>
    <recommendedName>
        <fullName evidence="3">N-acetylmuramoyl-L-alanine amidase</fullName>
        <ecNumber evidence="3">3.5.1.28</ecNumber>
    </recommendedName>
</protein>
<dbReference type="Gene3D" id="1.10.101.10">
    <property type="entry name" value="PGBD-like superfamily/PGBD"/>
    <property type="match status" value="1"/>
</dbReference>
<dbReference type="InterPro" id="IPR002502">
    <property type="entry name" value="Amidase_domain"/>
</dbReference>
<evidence type="ECO:0000256" key="5">
    <source>
        <dbReference type="ARBA" id="ARBA00023316"/>
    </source>
</evidence>
<comment type="similarity">
    <text evidence="2">Belongs to the N-acetylmuramoyl-L-alanine amidase 2 family.</text>
</comment>
<dbReference type="EMBL" id="CP002026">
    <property type="protein sequence ID" value="ADH90430.1"/>
    <property type="molecule type" value="Genomic_DNA"/>
</dbReference>
<dbReference type="CDD" id="cd06583">
    <property type="entry name" value="PGRP"/>
    <property type="match status" value="1"/>
</dbReference>
<dbReference type="InterPro" id="IPR036366">
    <property type="entry name" value="PGBDSf"/>
</dbReference>
<dbReference type="GO" id="GO:0009254">
    <property type="term" value="P:peptidoglycan turnover"/>
    <property type="evidence" value="ECO:0007669"/>
    <property type="project" value="TreeGrafter"/>
</dbReference>
<keyword evidence="5" id="KW-0961">Cell wall biogenesis/degradation</keyword>
<dbReference type="PANTHER" id="PTHR30417:SF1">
    <property type="entry name" value="N-ACETYLMURAMOYL-L-ALANINE AMIDASE AMID"/>
    <property type="match status" value="1"/>
</dbReference>
<proteinExistence type="inferred from homology"/>
<dbReference type="Pfam" id="PF01471">
    <property type="entry name" value="PG_binding_1"/>
    <property type="match status" value="1"/>
</dbReference>
<dbReference type="Pfam" id="PF01510">
    <property type="entry name" value="Amidase_2"/>
    <property type="match status" value="1"/>
</dbReference>
<dbReference type="InterPro" id="IPR051206">
    <property type="entry name" value="NAMLAA_amidase_2"/>
</dbReference>
<dbReference type="GO" id="GO:0009253">
    <property type="term" value="P:peptidoglycan catabolic process"/>
    <property type="evidence" value="ECO:0007669"/>
    <property type="project" value="InterPro"/>
</dbReference>
<gene>
    <name evidence="7" type="ordered locus">Snov_3155</name>
</gene>
<dbReference type="eggNOG" id="COG3023">
    <property type="taxonomic scope" value="Bacteria"/>
</dbReference>
<keyword evidence="4 7" id="KW-0378">Hydrolase</keyword>
<dbReference type="InterPro" id="IPR036505">
    <property type="entry name" value="Amidase/PGRP_sf"/>
</dbReference>
<dbReference type="AlphaFoldDB" id="D7A7X2"/>
<dbReference type="InterPro" id="IPR036365">
    <property type="entry name" value="PGBD-like_sf"/>
</dbReference>
<evidence type="ECO:0000256" key="1">
    <source>
        <dbReference type="ARBA" id="ARBA00001561"/>
    </source>
</evidence>
<evidence type="ECO:0000256" key="2">
    <source>
        <dbReference type="ARBA" id="ARBA00007553"/>
    </source>
</evidence>
<dbReference type="Proteomes" id="UP000006633">
    <property type="component" value="Chromosome"/>
</dbReference>
<evidence type="ECO:0000259" key="6">
    <source>
        <dbReference type="SMART" id="SM00644"/>
    </source>
</evidence>
<evidence type="ECO:0000313" key="7">
    <source>
        <dbReference type="EMBL" id="ADH90430.1"/>
    </source>
</evidence>
<evidence type="ECO:0000313" key="8">
    <source>
        <dbReference type="Proteomes" id="UP000006633"/>
    </source>
</evidence>
<dbReference type="SMART" id="SM00644">
    <property type="entry name" value="Ami_2"/>
    <property type="match status" value="1"/>
</dbReference>
<dbReference type="KEGG" id="sno:Snov_3155"/>
<dbReference type="EC" id="3.5.1.28" evidence="3"/>
<dbReference type="HOGENOM" id="CLU_049290_2_2_5"/>
<feature type="domain" description="N-acetylmuramoyl-L-alanine amidase" evidence="6">
    <location>
        <begin position="43"/>
        <end position="182"/>
    </location>
</feature>